<dbReference type="InterPro" id="IPR033916">
    <property type="entry name" value="ML_Npc2-like"/>
</dbReference>
<organism evidence="8">
    <name type="scientific">Amblyomma triste</name>
    <name type="common">Neotropical tick</name>
    <dbReference type="NCBI Taxonomy" id="251400"/>
    <lineage>
        <taxon>Eukaryota</taxon>
        <taxon>Metazoa</taxon>
        <taxon>Ecdysozoa</taxon>
        <taxon>Arthropoda</taxon>
        <taxon>Chelicerata</taxon>
        <taxon>Arachnida</taxon>
        <taxon>Acari</taxon>
        <taxon>Parasitiformes</taxon>
        <taxon>Ixodida</taxon>
        <taxon>Ixodoidea</taxon>
        <taxon>Ixodidae</taxon>
        <taxon>Amblyomminae</taxon>
        <taxon>Amblyomma</taxon>
    </lineage>
</organism>
<dbReference type="SUPFAM" id="SSF81296">
    <property type="entry name" value="E set domains"/>
    <property type="match status" value="1"/>
</dbReference>
<dbReference type="Gene3D" id="2.60.40.770">
    <property type="match status" value="1"/>
</dbReference>
<dbReference type="Pfam" id="PF02221">
    <property type="entry name" value="E1_DerP2_DerF2"/>
    <property type="match status" value="1"/>
</dbReference>
<dbReference type="SMART" id="SM00737">
    <property type="entry name" value="ML"/>
    <property type="match status" value="1"/>
</dbReference>
<dbReference type="FunFam" id="2.60.40.770:FF:000001">
    <property type="entry name" value="NPC intracellular cholesterol transporter 2"/>
    <property type="match status" value="1"/>
</dbReference>
<evidence type="ECO:0000256" key="3">
    <source>
        <dbReference type="ARBA" id="ARBA00022525"/>
    </source>
</evidence>
<dbReference type="PANTHER" id="PTHR11306">
    <property type="entry name" value="NIEMANN PICK TYPE C2 PROTEIN NPC2-RELATED"/>
    <property type="match status" value="1"/>
</dbReference>
<protein>
    <submittedName>
        <fullName evidence="8">Putative epididymal secretory protein e1</fullName>
    </submittedName>
</protein>
<evidence type="ECO:0000313" key="8">
    <source>
        <dbReference type="EMBL" id="JAC35050.1"/>
    </source>
</evidence>
<evidence type="ECO:0000256" key="4">
    <source>
        <dbReference type="ARBA" id="ARBA00022729"/>
    </source>
</evidence>
<proteinExistence type="evidence at transcript level"/>
<evidence type="ECO:0000256" key="2">
    <source>
        <dbReference type="ARBA" id="ARBA00006370"/>
    </source>
</evidence>
<feature type="signal peptide" evidence="6">
    <location>
        <begin position="1"/>
        <end position="22"/>
    </location>
</feature>
<keyword evidence="4 6" id="KW-0732">Signal</keyword>
<feature type="chain" id="PRO_5001518776" evidence="6">
    <location>
        <begin position="23"/>
        <end position="150"/>
    </location>
</feature>
<sequence>MDVRRQLLLAALLLASTARALGGWPQCDAPDGTTVSFEIEGCKPPDTCILKKGTDVNVTIHFNSKVASKGVQAKAYGVFHEVPLPFPLPQPDACKSGVACPVAPKGSYSYRSSFPVKSAYPSISLHVKWELIDDDNKNLVCQLIPVEISS</sequence>
<dbReference type="CDD" id="cd00916">
    <property type="entry name" value="Npc2_like"/>
    <property type="match status" value="1"/>
</dbReference>
<accession>A0A023GP86</accession>
<feature type="domain" description="MD-2-related lipid-recognition" evidence="7">
    <location>
        <begin position="24"/>
        <end position="146"/>
    </location>
</feature>
<comment type="similarity">
    <text evidence="2">Belongs to the NPC2 family.</text>
</comment>
<evidence type="ECO:0000256" key="6">
    <source>
        <dbReference type="SAM" id="SignalP"/>
    </source>
</evidence>
<dbReference type="AlphaFoldDB" id="A0A023GP86"/>
<dbReference type="EMBL" id="GBBM01000368">
    <property type="protein sequence ID" value="JAC35050.1"/>
    <property type="molecule type" value="mRNA"/>
</dbReference>
<reference evidence="8" key="1">
    <citation type="submission" date="2014-03" db="EMBL/GenBank/DDBJ databases">
        <title>The sialotranscriptome of Amblyomma triste, Amblyomma parvum and Amblyomma cajennense ticks, uncovered by 454-based RNA-seq.</title>
        <authorList>
            <person name="Garcia G.R."/>
            <person name="Gardinassi L.G."/>
            <person name="Ribeiro J.M."/>
            <person name="Anatriello E."/>
            <person name="Ferreira B.R."/>
            <person name="Moreira H.N."/>
            <person name="Mafra C."/>
            <person name="Olegario M.M."/>
            <person name="Szabo P.J."/>
            <person name="Miranda-Santos I.K."/>
            <person name="Maruyama S.R."/>
        </authorList>
    </citation>
    <scope>NUCLEOTIDE SEQUENCE</scope>
    <source>
        <strain evidence="8">Mato Grasso do Sul</strain>
        <tissue evidence="8">Salivary glands</tissue>
    </source>
</reference>
<dbReference type="InterPro" id="IPR003172">
    <property type="entry name" value="ML_dom"/>
</dbReference>
<dbReference type="InterPro" id="IPR014756">
    <property type="entry name" value="Ig_E-set"/>
</dbReference>
<evidence type="ECO:0000256" key="5">
    <source>
        <dbReference type="ARBA" id="ARBA00023157"/>
    </source>
</evidence>
<comment type="subcellular location">
    <subcellularLocation>
        <location evidence="1">Secreted</location>
    </subcellularLocation>
</comment>
<name>A0A023GP86_AMBTT</name>
<evidence type="ECO:0000259" key="7">
    <source>
        <dbReference type="SMART" id="SM00737"/>
    </source>
</evidence>
<dbReference type="InterPro" id="IPR039670">
    <property type="entry name" value="NPC2-like"/>
</dbReference>
<evidence type="ECO:0000256" key="1">
    <source>
        <dbReference type="ARBA" id="ARBA00004613"/>
    </source>
</evidence>
<dbReference type="GO" id="GO:0032367">
    <property type="term" value="P:intracellular cholesterol transport"/>
    <property type="evidence" value="ECO:0007669"/>
    <property type="project" value="InterPro"/>
</dbReference>
<keyword evidence="5" id="KW-1015">Disulfide bond</keyword>
<dbReference type="GO" id="GO:0032934">
    <property type="term" value="F:sterol binding"/>
    <property type="evidence" value="ECO:0007669"/>
    <property type="project" value="InterPro"/>
</dbReference>
<dbReference type="GO" id="GO:0005576">
    <property type="term" value="C:extracellular region"/>
    <property type="evidence" value="ECO:0007669"/>
    <property type="project" value="UniProtKB-SubCell"/>
</dbReference>
<keyword evidence="3" id="KW-0964">Secreted</keyword>
<dbReference type="PANTHER" id="PTHR11306:SF68">
    <property type="entry name" value="NPC INTRACELLULAR CHOLESTEROL TRANSPORTER 2"/>
    <property type="match status" value="1"/>
</dbReference>